<evidence type="ECO:0000256" key="6">
    <source>
        <dbReference type="ARBA" id="ARBA00023242"/>
    </source>
</evidence>
<dbReference type="SMART" id="SM00425">
    <property type="entry name" value="TBOX"/>
    <property type="match status" value="1"/>
</dbReference>
<dbReference type="InterPro" id="IPR036960">
    <property type="entry name" value="T-box_sf"/>
</dbReference>
<dbReference type="InterPro" id="IPR046360">
    <property type="entry name" value="T-box_DNA-bd"/>
</dbReference>
<gene>
    <name evidence="10" type="ORF">g.15254</name>
</gene>
<dbReference type="PROSITE" id="PS50252">
    <property type="entry name" value="TBOX_3"/>
    <property type="match status" value="1"/>
</dbReference>
<keyword evidence="3" id="KW-0805">Transcription regulation</keyword>
<dbReference type="AlphaFoldDB" id="A0A1B6KYX7"/>
<evidence type="ECO:0000256" key="3">
    <source>
        <dbReference type="ARBA" id="ARBA00023015"/>
    </source>
</evidence>
<evidence type="ECO:0000256" key="7">
    <source>
        <dbReference type="PROSITE-ProRule" id="PRU00201"/>
    </source>
</evidence>
<evidence type="ECO:0000256" key="2">
    <source>
        <dbReference type="ARBA" id="ARBA00022473"/>
    </source>
</evidence>
<keyword evidence="6 7" id="KW-0539">Nucleus</keyword>
<keyword evidence="5" id="KW-0804">Transcription</keyword>
<keyword evidence="2" id="KW-0217">Developmental protein</keyword>
<dbReference type="FunFam" id="2.60.40.820:FF:000010">
    <property type="entry name" value="T-box transcription factor TBX6"/>
    <property type="match status" value="1"/>
</dbReference>
<name>A0A1B6KYX7_9HEMI</name>
<feature type="domain" description="T-box" evidence="9">
    <location>
        <begin position="36"/>
        <end position="216"/>
    </location>
</feature>
<dbReference type="InterPro" id="IPR018186">
    <property type="entry name" value="TF_T-box_CS"/>
</dbReference>
<dbReference type="PANTHER" id="PTHR11267:SF204">
    <property type="entry name" value="SPADETAIL"/>
    <property type="match status" value="1"/>
</dbReference>
<dbReference type="SUPFAM" id="SSF49417">
    <property type="entry name" value="p53-like transcription factors"/>
    <property type="match status" value="1"/>
</dbReference>
<evidence type="ECO:0000259" key="9">
    <source>
        <dbReference type="PROSITE" id="PS50252"/>
    </source>
</evidence>
<keyword evidence="4 7" id="KW-0238">DNA-binding</keyword>
<feature type="compositionally biased region" description="Polar residues" evidence="8">
    <location>
        <begin position="245"/>
        <end position="259"/>
    </location>
</feature>
<dbReference type="Pfam" id="PF00907">
    <property type="entry name" value="T-box"/>
    <property type="match status" value="1"/>
</dbReference>
<dbReference type="GO" id="GO:0000981">
    <property type="term" value="F:DNA-binding transcription factor activity, RNA polymerase II-specific"/>
    <property type="evidence" value="ECO:0007669"/>
    <property type="project" value="TreeGrafter"/>
</dbReference>
<comment type="caution">
    <text evidence="7">Lacks conserved residue(s) required for the propagation of feature annotation.</text>
</comment>
<dbReference type="GO" id="GO:0005634">
    <property type="term" value="C:nucleus"/>
    <property type="evidence" value="ECO:0007669"/>
    <property type="project" value="UniProtKB-SubCell"/>
</dbReference>
<evidence type="ECO:0000256" key="1">
    <source>
        <dbReference type="ARBA" id="ARBA00004123"/>
    </source>
</evidence>
<dbReference type="CDD" id="cd20681">
    <property type="entry name" value="T-box_Drosocross-like"/>
    <property type="match status" value="1"/>
</dbReference>
<dbReference type="PANTHER" id="PTHR11267">
    <property type="entry name" value="T-BOX PROTEIN-RELATED"/>
    <property type="match status" value="1"/>
</dbReference>
<accession>A0A1B6KYX7</accession>
<evidence type="ECO:0000256" key="8">
    <source>
        <dbReference type="SAM" id="MobiDB-lite"/>
    </source>
</evidence>
<dbReference type="PRINTS" id="PR00937">
    <property type="entry name" value="TBOX"/>
</dbReference>
<evidence type="ECO:0000256" key="5">
    <source>
        <dbReference type="ARBA" id="ARBA00023163"/>
    </source>
</evidence>
<reference evidence="10" key="1">
    <citation type="submission" date="2015-11" db="EMBL/GenBank/DDBJ databases">
        <title>De novo transcriptome assembly of four potential Pierce s Disease insect vectors from Arizona vineyards.</title>
        <authorList>
            <person name="Tassone E.E."/>
        </authorList>
    </citation>
    <scope>NUCLEOTIDE SEQUENCE</scope>
</reference>
<dbReference type="GO" id="GO:0000785">
    <property type="term" value="C:chromatin"/>
    <property type="evidence" value="ECO:0007669"/>
    <property type="project" value="TreeGrafter"/>
</dbReference>
<dbReference type="PROSITE" id="PS01283">
    <property type="entry name" value="TBOX_1"/>
    <property type="match status" value="1"/>
</dbReference>
<feature type="region of interest" description="Disordered" evidence="8">
    <location>
        <begin position="226"/>
        <end position="260"/>
    </location>
</feature>
<comment type="subcellular location">
    <subcellularLocation>
        <location evidence="1 7">Nucleus</location>
    </subcellularLocation>
</comment>
<dbReference type="EMBL" id="GEBQ01023318">
    <property type="protein sequence ID" value="JAT16659.1"/>
    <property type="molecule type" value="Transcribed_RNA"/>
</dbReference>
<feature type="non-terminal residue" evidence="10">
    <location>
        <position position="1"/>
    </location>
</feature>
<evidence type="ECO:0000313" key="10">
    <source>
        <dbReference type="EMBL" id="JAT16659.1"/>
    </source>
</evidence>
<protein>
    <recommendedName>
        <fullName evidence="9">T-box domain-containing protein</fullName>
    </recommendedName>
</protein>
<dbReference type="GO" id="GO:0001708">
    <property type="term" value="P:cell fate specification"/>
    <property type="evidence" value="ECO:0007669"/>
    <property type="project" value="TreeGrafter"/>
</dbReference>
<dbReference type="InterPro" id="IPR008967">
    <property type="entry name" value="p53-like_TF_DNA-bd_sf"/>
</dbReference>
<dbReference type="Gene3D" id="2.60.40.820">
    <property type="entry name" value="Transcription factor, T-box"/>
    <property type="match status" value="1"/>
</dbReference>
<sequence>LSPSLRSSCRLAIPFLTMSWSSAPCHPGLEAVRVTLHNADLWRQFHQYGTEMIITKTGRRMFPYLRLEVSGLDPFARYFIMVELSPASNSRYKFSGKEWTPMGSAEPQMPPSARLYIHLDSPATGAHWTGQHVLFNKIKLTNSTLDRSGNMVLNSMHKYLPRVHVVMATDVLAVHWSPRTTFEFPETEFMAVTAYQNEQVTKLKIDNNPFAKGFRDVGVARCKKRKFEHPKDSEGIKKEKPDVLQSASTDDSGVSSIGSLTPPVTTSPVTSFSDSYSPPLPMRLILPDTLPYFRTPLWPYPYFLPPPPPPLYPLYPSPYFPYQVPQHYQPPSEPFLIDLSVKRETVTITEH</sequence>
<dbReference type="GO" id="GO:0000978">
    <property type="term" value="F:RNA polymerase II cis-regulatory region sequence-specific DNA binding"/>
    <property type="evidence" value="ECO:0007669"/>
    <property type="project" value="InterPro"/>
</dbReference>
<organism evidence="10">
    <name type="scientific">Graphocephala atropunctata</name>
    <dbReference type="NCBI Taxonomy" id="36148"/>
    <lineage>
        <taxon>Eukaryota</taxon>
        <taxon>Metazoa</taxon>
        <taxon>Ecdysozoa</taxon>
        <taxon>Arthropoda</taxon>
        <taxon>Hexapoda</taxon>
        <taxon>Insecta</taxon>
        <taxon>Pterygota</taxon>
        <taxon>Neoptera</taxon>
        <taxon>Paraneoptera</taxon>
        <taxon>Hemiptera</taxon>
        <taxon>Auchenorrhyncha</taxon>
        <taxon>Membracoidea</taxon>
        <taxon>Cicadellidae</taxon>
        <taxon>Cicadellinae</taxon>
        <taxon>Cicadellini</taxon>
        <taxon>Graphocephala</taxon>
    </lineage>
</organism>
<dbReference type="InterPro" id="IPR001699">
    <property type="entry name" value="TF_T-box"/>
</dbReference>
<feature type="compositionally biased region" description="Basic and acidic residues" evidence="8">
    <location>
        <begin position="229"/>
        <end position="242"/>
    </location>
</feature>
<evidence type="ECO:0000256" key="4">
    <source>
        <dbReference type="ARBA" id="ARBA00023125"/>
    </source>
</evidence>
<proteinExistence type="predicted"/>
<dbReference type="GO" id="GO:0045893">
    <property type="term" value="P:positive regulation of DNA-templated transcription"/>
    <property type="evidence" value="ECO:0007669"/>
    <property type="project" value="InterPro"/>
</dbReference>